<accession>A0A0E9WCP2</accession>
<proteinExistence type="predicted"/>
<dbReference type="AlphaFoldDB" id="A0A0E9WCP2"/>
<organism evidence="1">
    <name type="scientific">Anguilla anguilla</name>
    <name type="common">European freshwater eel</name>
    <name type="synonym">Muraena anguilla</name>
    <dbReference type="NCBI Taxonomy" id="7936"/>
    <lineage>
        <taxon>Eukaryota</taxon>
        <taxon>Metazoa</taxon>
        <taxon>Chordata</taxon>
        <taxon>Craniata</taxon>
        <taxon>Vertebrata</taxon>
        <taxon>Euteleostomi</taxon>
        <taxon>Actinopterygii</taxon>
        <taxon>Neopterygii</taxon>
        <taxon>Teleostei</taxon>
        <taxon>Anguilliformes</taxon>
        <taxon>Anguillidae</taxon>
        <taxon>Anguilla</taxon>
    </lineage>
</organism>
<sequence length="59" mass="6919">MNSRTHNGFSLPGFKLQQNLNWIPTDQEMTTVQCTYLPLMIYFSTLEKIKLKVNMVLIK</sequence>
<reference evidence="1" key="2">
    <citation type="journal article" date="2015" name="Fish Shellfish Immunol.">
        <title>Early steps in the European eel (Anguilla anguilla)-Vibrio vulnificus interaction in the gills: Role of the RtxA13 toxin.</title>
        <authorList>
            <person name="Callol A."/>
            <person name="Pajuelo D."/>
            <person name="Ebbesson L."/>
            <person name="Teles M."/>
            <person name="MacKenzie S."/>
            <person name="Amaro C."/>
        </authorList>
    </citation>
    <scope>NUCLEOTIDE SEQUENCE</scope>
</reference>
<reference evidence="1" key="1">
    <citation type="submission" date="2014-11" db="EMBL/GenBank/DDBJ databases">
        <authorList>
            <person name="Amaro Gonzalez C."/>
        </authorList>
    </citation>
    <scope>NUCLEOTIDE SEQUENCE</scope>
</reference>
<dbReference type="EMBL" id="GBXM01020398">
    <property type="protein sequence ID" value="JAH88179.1"/>
    <property type="molecule type" value="Transcribed_RNA"/>
</dbReference>
<evidence type="ECO:0000313" key="1">
    <source>
        <dbReference type="EMBL" id="JAH88179.1"/>
    </source>
</evidence>
<name>A0A0E9WCP2_ANGAN</name>
<protein>
    <submittedName>
        <fullName evidence="1">Uncharacterized protein</fullName>
    </submittedName>
</protein>